<dbReference type="Proteomes" id="UP000673691">
    <property type="component" value="Unassembled WGS sequence"/>
</dbReference>
<evidence type="ECO:0000256" key="1">
    <source>
        <dbReference type="SAM" id="MobiDB-lite"/>
    </source>
</evidence>
<feature type="region of interest" description="Disordered" evidence="1">
    <location>
        <begin position="48"/>
        <end position="105"/>
    </location>
</feature>
<evidence type="ECO:0000313" key="3">
    <source>
        <dbReference type="EMBL" id="KAG5460444.1"/>
    </source>
</evidence>
<feature type="compositionally biased region" description="Basic and acidic residues" evidence="1">
    <location>
        <begin position="7"/>
        <end position="17"/>
    </location>
</feature>
<dbReference type="Pfam" id="PF02112">
    <property type="entry name" value="PDEase_II"/>
    <property type="match status" value="1"/>
</dbReference>
<accession>A0A8H7ZWB9</accession>
<feature type="compositionally biased region" description="Low complexity" evidence="1">
    <location>
        <begin position="70"/>
        <end position="79"/>
    </location>
</feature>
<dbReference type="InterPro" id="IPR000396">
    <property type="entry name" value="Pdiesterase2"/>
</dbReference>
<dbReference type="CDD" id="cd23659">
    <property type="entry name" value="USP_At3g01520-like"/>
    <property type="match status" value="1"/>
</dbReference>
<organism evidence="3 4">
    <name type="scientific">Olpidium bornovanus</name>
    <dbReference type="NCBI Taxonomy" id="278681"/>
    <lineage>
        <taxon>Eukaryota</taxon>
        <taxon>Fungi</taxon>
        <taxon>Fungi incertae sedis</taxon>
        <taxon>Olpidiomycota</taxon>
        <taxon>Olpidiomycotina</taxon>
        <taxon>Olpidiomycetes</taxon>
        <taxon>Olpidiales</taxon>
        <taxon>Olpidiaceae</taxon>
        <taxon>Olpidium</taxon>
    </lineage>
</organism>
<dbReference type="Gene3D" id="3.40.50.620">
    <property type="entry name" value="HUPs"/>
    <property type="match status" value="1"/>
</dbReference>
<gene>
    <name evidence="3" type="ORF">BJ554DRAFT_7505</name>
</gene>
<dbReference type="EMBL" id="JAEFCI010005210">
    <property type="protein sequence ID" value="KAG5460444.1"/>
    <property type="molecule type" value="Genomic_DNA"/>
</dbReference>
<dbReference type="InterPro" id="IPR014729">
    <property type="entry name" value="Rossmann-like_a/b/a_fold"/>
</dbReference>
<dbReference type="Pfam" id="PF00582">
    <property type="entry name" value="Usp"/>
    <property type="match status" value="1"/>
</dbReference>
<dbReference type="OrthoDB" id="258495at2759"/>
<reference evidence="3 4" key="1">
    <citation type="journal article" name="Sci. Rep.">
        <title>Genome-scale phylogenetic analyses confirm Olpidium as the closest living zoosporic fungus to the non-flagellated, terrestrial fungi.</title>
        <authorList>
            <person name="Chang Y."/>
            <person name="Rochon D."/>
            <person name="Sekimoto S."/>
            <person name="Wang Y."/>
            <person name="Chovatia M."/>
            <person name="Sandor L."/>
            <person name="Salamov A."/>
            <person name="Grigoriev I.V."/>
            <person name="Stajich J.E."/>
            <person name="Spatafora J.W."/>
        </authorList>
    </citation>
    <scope>NUCLEOTIDE SEQUENCE [LARGE SCALE GENOMIC DNA]</scope>
    <source>
        <strain evidence="3">S191</strain>
    </source>
</reference>
<dbReference type="GO" id="GO:0006198">
    <property type="term" value="P:cAMP catabolic process"/>
    <property type="evidence" value="ECO:0007669"/>
    <property type="project" value="InterPro"/>
</dbReference>
<dbReference type="PANTHER" id="PTHR28283">
    <property type="entry name" value="3',5'-CYCLIC-NUCLEOTIDE PHOSPHODIESTERASE 1"/>
    <property type="match status" value="1"/>
</dbReference>
<feature type="domain" description="UspA" evidence="2">
    <location>
        <begin position="1051"/>
        <end position="1083"/>
    </location>
</feature>
<protein>
    <submittedName>
        <fullName evidence="3">cAMP phosphodiesterases class-II-domain-containing protein</fullName>
    </submittedName>
</protein>
<sequence length="1136" mass="121993">MPGVGRDAAKTEQEAHIAGRRRTFGVRAFGVDGAARISAKRGSFGFLRAGGVRPSASVPPLPPRRRRRSSSGGNSSSSRIAPTDENLGAFRKEAGRGGCTAEAPGADAARDAAPLLPGPFLPAECAADGLRLGRSTPAGRSPARPALAAGPAERAPGAAASFPGAGASFPDTAHSAATSAAATSAVAARHRAVSRKRLPRQEPEPLMDRPATMMSALCARASVPTAAQIALAVSLAINVALAIALAAGKSDGSSVFPLPLSSSANVSGGAGCLVPLDVAASEAETAVFTLSDSPEFEVIALGTGGGPDEHDVSSFLLRPVRGPTAESGYLGLDAGTVIGGLTRALRRPGVLGGILPPALADEPDLGKVAFFRDHIKGYCITHAHLGQPPVLFVLRRLVKKTCRAACLLIPTFCVVRLFGDVSRLSETISDLQDSIFNNRAWPNLADDGPDHANVYRYVRLPERSPQSLRPYVAGAGSDVPSDGTGIKLTIEAHPLSHAGVTSTAFLVKSDADNAGSAPSEAFRAPYVLFLGDVGPDSVELKVDRSRPKLSDVWRRVAPLVRQGQLRGILMECSYLSSRPDDILFGHLTPKYIIEELRVLASLVKEEKPSASGEIATPNNVTIARPPGAFAGETLSTAPLDGLNVVVFHVKSTNSSSSFAMRKIVAEELDELNGLGVRFLVPPAATKILLRRRWRGPRARGKDLVEHVRQEWRAVGAAAGVACGGERVGAGGMKERGEQGVRAPPSALARGKSRSEPPAKIALAGGRRRREKPRLPAKETEEERKKTAQNDGDCRKPPRCRCRGDRDRGGRDERAKAERPTPRARQQRLPPRRRPRNCLAGEPAPRRDHRGRLQRQLRERVQLVRFFFRELTTELLAPSVDLRGFPGSGGRRYKRQRCFSRALKNFLCQETDVVVLVNVRLPSNTPGPFGAAYLDFTDVLTSSSPFLYEKMSERSGSARLEEHGRKSSHSLLQKYGEILKSRGFDCKAIAIRNSAAPLYMWNWVNRRGDPRYDIVRKAVDLKVAGEPLRTASWFEFESGATHSVPLLRLRSAVIMGSRGMGPIKRTLLGSVSDYCAHHLPMPVVRHPRPPLLPLHSRAHSPCPECVRVPQLRSQNVFLAKTSVIDHRKDAGKGHCAG</sequence>
<evidence type="ECO:0000313" key="4">
    <source>
        <dbReference type="Proteomes" id="UP000673691"/>
    </source>
</evidence>
<feature type="compositionally biased region" description="Basic and acidic residues" evidence="1">
    <location>
        <begin position="772"/>
        <end position="820"/>
    </location>
</feature>
<evidence type="ECO:0000259" key="2">
    <source>
        <dbReference type="Pfam" id="PF00582"/>
    </source>
</evidence>
<dbReference type="CDD" id="cd07735">
    <property type="entry name" value="class_II_PDE_MBL-fold"/>
    <property type="match status" value="1"/>
</dbReference>
<dbReference type="GO" id="GO:1902660">
    <property type="term" value="P:negative regulation of glucose mediated signaling pathway"/>
    <property type="evidence" value="ECO:0007669"/>
    <property type="project" value="TreeGrafter"/>
</dbReference>
<proteinExistence type="predicted"/>
<dbReference type="PANTHER" id="PTHR28283:SF1">
    <property type="entry name" value="3',5'-CYCLIC-NUCLEOTIDE PHOSPHODIESTERASE 1"/>
    <property type="match status" value="1"/>
</dbReference>
<dbReference type="GO" id="GO:0047555">
    <property type="term" value="F:3',5'-cyclic-GMP phosphodiesterase activity"/>
    <property type="evidence" value="ECO:0007669"/>
    <property type="project" value="TreeGrafter"/>
</dbReference>
<feature type="compositionally biased region" description="Low complexity" evidence="1">
    <location>
        <begin position="137"/>
        <end position="163"/>
    </location>
</feature>
<dbReference type="AlphaFoldDB" id="A0A8H7ZWB9"/>
<dbReference type="SUPFAM" id="SSF52402">
    <property type="entry name" value="Adenine nucleotide alpha hydrolases-like"/>
    <property type="match status" value="1"/>
</dbReference>
<feature type="region of interest" description="Disordered" evidence="1">
    <location>
        <begin position="1"/>
        <end position="21"/>
    </location>
</feature>
<dbReference type="InterPro" id="IPR006016">
    <property type="entry name" value="UspA"/>
</dbReference>
<dbReference type="GO" id="GO:0004115">
    <property type="term" value="F:3',5'-cyclic-AMP phosphodiesterase activity"/>
    <property type="evidence" value="ECO:0007669"/>
    <property type="project" value="InterPro"/>
</dbReference>
<keyword evidence="4" id="KW-1185">Reference proteome</keyword>
<feature type="region of interest" description="Disordered" evidence="1">
    <location>
        <begin position="132"/>
        <end position="163"/>
    </location>
</feature>
<name>A0A8H7ZWB9_9FUNG</name>
<dbReference type="PRINTS" id="PR00388">
    <property type="entry name" value="PDIESTERASE2"/>
</dbReference>
<feature type="region of interest" description="Disordered" evidence="1">
    <location>
        <begin position="729"/>
        <end position="851"/>
    </location>
</feature>
<comment type="caution">
    <text evidence="3">The sequence shown here is derived from an EMBL/GenBank/DDBJ whole genome shotgun (WGS) entry which is preliminary data.</text>
</comment>